<organism evidence="3 4">
    <name type="scientific">Streptomyces luteoverticillatus</name>
    <name type="common">Streptoverticillium luteoverticillatus</name>
    <dbReference type="NCBI Taxonomy" id="66425"/>
    <lineage>
        <taxon>Bacteria</taxon>
        <taxon>Bacillati</taxon>
        <taxon>Actinomycetota</taxon>
        <taxon>Actinomycetes</taxon>
        <taxon>Kitasatosporales</taxon>
        <taxon>Streptomycetaceae</taxon>
        <taxon>Streptomyces</taxon>
    </lineage>
</organism>
<keyword evidence="1" id="KW-0175">Coiled coil</keyword>
<dbReference type="InterPro" id="IPR036388">
    <property type="entry name" value="WH-like_DNA-bd_sf"/>
</dbReference>
<dbReference type="CDD" id="cd06170">
    <property type="entry name" value="LuxR_C_like"/>
    <property type="match status" value="1"/>
</dbReference>
<dbReference type="PANTHER" id="PTHR34293">
    <property type="entry name" value="HTH-TYPE TRANSCRIPTIONAL REGULATOR TRMBL2"/>
    <property type="match status" value="1"/>
</dbReference>
<dbReference type="Pfam" id="PF00196">
    <property type="entry name" value="GerE"/>
    <property type="match status" value="1"/>
</dbReference>
<dbReference type="InterPro" id="IPR051797">
    <property type="entry name" value="TrmB-like"/>
</dbReference>
<dbReference type="Gene3D" id="1.10.10.10">
    <property type="entry name" value="Winged helix-like DNA-binding domain superfamily/Winged helix DNA-binding domain"/>
    <property type="match status" value="2"/>
</dbReference>
<dbReference type="AlphaFoldDB" id="A0A3S9PJX2"/>
<gene>
    <name evidence="3" type="ORF">EKH77_16730</name>
</gene>
<dbReference type="SUPFAM" id="SSF46894">
    <property type="entry name" value="C-terminal effector domain of the bipartite response regulators"/>
    <property type="match status" value="1"/>
</dbReference>
<dbReference type="OrthoDB" id="4266042at2"/>
<dbReference type="InterPro" id="IPR000792">
    <property type="entry name" value="Tscrpt_reg_LuxR_C"/>
</dbReference>
<evidence type="ECO:0000313" key="4">
    <source>
        <dbReference type="Proteomes" id="UP000267900"/>
    </source>
</evidence>
<dbReference type="SMART" id="SM00421">
    <property type="entry name" value="HTH_LUXR"/>
    <property type="match status" value="1"/>
</dbReference>
<reference evidence="3 4" key="1">
    <citation type="submission" date="2018-12" db="EMBL/GenBank/DDBJ databases">
        <title>The whole draft genome of Streptomyce luteoverticillatus CGMCC 15060.</title>
        <authorList>
            <person name="Feng Z."/>
            <person name="Chen G."/>
            <person name="Zhang J."/>
            <person name="Zhu H."/>
            <person name="Yu X."/>
            <person name="Zhang W."/>
            <person name="Zhang X."/>
        </authorList>
    </citation>
    <scope>NUCLEOTIDE SEQUENCE [LARGE SCALE GENOMIC DNA]</scope>
    <source>
        <strain evidence="3 4">CGMCC 15060</strain>
    </source>
</reference>
<feature type="domain" description="HTH luxR-type" evidence="2">
    <location>
        <begin position="259"/>
        <end position="324"/>
    </location>
</feature>
<proteinExistence type="predicted"/>
<dbReference type="PROSITE" id="PS50043">
    <property type="entry name" value="HTH_LUXR_2"/>
    <property type="match status" value="1"/>
</dbReference>
<name>A0A3S9PJX2_STRLT</name>
<protein>
    <recommendedName>
        <fullName evidence="2">HTH luxR-type domain-containing protein</fullName>
    </recommendedName>
</protein>
<dbReference type="Proteomes" id="UP000267900">
    <property type="component" value="Chromosome"/>
</dbReference>
<dbReference type="GO" id="GO:0006355">
    <property type="term" value="P:regulation of DNA-templated transcription"/>
    <property type="evidence" value="ECO:0007669"/>
    <property type="project" value="InterPro"/>
</dbReference>
<dbReference type="InterPro" id="IPR016032">
    <property type="entry name" value="Sig_transdc_resp-reg_C-effctor"/>
</dbReference>
<dbReference type="RefSeq" id="WP_126915164.1">
    <property type="nucleotide sequence ID" value="NZ_CP034587.1"/>
</dbReference>
<keyword evidence="4" id="KW-1185">Reference proteome</keyword>
<evidence type="ECO:0000259" key="2">
    <source>
        <dbReference type="PROSITE" id="PS50043"/>
    </source>
</evidence>
<sequence>MEPLGLSAKAQSVYRAMLQAPDAGLGELAERIGLDVPSVAAALDELARLALVRPSSEELGELRPISPEVGLSSLLARQEAELQEYQQRVATNRLMMAQIIAEYRETQESRGNPEAEFLEGADAIRNRVLELSHNCRSEVLVFAAGGALTSTPVWASEETDREMLARGVDVRCLCMASMLGNPAAAHHARALVDAGGQVRSIAVLPLSMVVYDGQVAVLPADVDGELNRAQVLRGRGPVAVLSAFFERLWEEAAPLGDHRGRDESGLTGQERAVLTLLLKGHTDEAVARSLGVSVRTGRRITANLMNRLGARSRFQAGALAVESGWITVS</sequence>
<evidence type="ECO:0000256" key="1">
    <source>
        <dbReference type="SAM" id="Coils"/>
    </source>
</evidence>
<dbReference type="EMBL" id="CP034587">
    <property type="protein sequence ID" value="AZQ72645.1"/>
    <property type="molecule type" value="Genomic_DNA"/>
</dbReference>
<accession>A0A3S9PJX2</accession>
<evidence type="ECO:0000313" key="3">
    <source>
        <dbReference type="EMBL" id="AZQ72645.1"/>
    </source>
</evidence>
<dbReference type="GO" id="GO:0003677">
    <property type="term" value="F:DNA binding"/>
    <property type="evidence" value="ECO:0007669"/>
    <property type="project" value="InterPro"/>
</dbReference>
<feature type="coiled-coil region" evidence="1">
    <location>
        <begin position="68"/>
        <end position="95"/>
    </location>
</feature>
<dbReference type="PANTHER" id="PTHR34293:SF1">
    <property type="entry name" value="HTH-TYPE TRANSCRIPTIONAL REGULATOR TRMBL2"/>
    <property type="match status" value="1"/>
</dbReference>